<evidence type="ECO:0000256" key="5">
    <source>
        <dbReference type="ARBA" id="ARBA00022801"/>
    </source>
</evidence>
<dbReference type="GO" id="GO:0008934">
    <property type="term" value="F:inositol monophosphate 1-phosphatase activity"/>
    <property type="evidence" value="ECO:0007669"/>
    <property type="project" value="InterPro"/>
</dbReference>
<dbReference type="EC" id="3.1.3.25" evidence="8"/>
<dbReference type="InterPro" id="IPR000760">
    <property type="entry name" value="Inositol_monophosphatase-like"/>
</dbReference>
<dbReference type="InterPro" id="IPR033942">
    <property type="entry name" value="IMPase"/>
</dbReference>
<evidence type="ECO:0000256" key="8">
    <source>
        <dbReference type="RuleBase" id="RU364068"/>
    </source>
</evidence>
<evidence type="ECO:0000256" key="6">
    <source>
        <dbReference type="ARBA" id="ARBA00022842"/>
    </source>
</evidence>
<protein>
    <recommendedName>
        <fullName evidence="8">Inositol-1-monophosphatase</fullName>
        <ecNumber evidence="8">3.1.3.25</ecNumber>
    </recommendedName>
</protein>
<dbReference type="EMBL" id="CP041345">
    <property type="protein sequence ID" value="QKG79636.1"/>
    <property type="molecule type" value="Genomic_DNA"/>
</dbReference>
<evidence type="ECO:0000256" key="2">
    <source>
        <dbReference type="ARBA" id="ARBA00001946"/>
    </source>
</evidence>
<dbReference type="InterPro" id="IPR020550">
    <property type="entry name" value="Inositol_monophosphatase_CS"/>
</dbReference>
<dbReference type="AlphaFoldDB" id="A0A7D3XLT3"/>
<dbReference type="SUPFAM" id="SSF56655">
    <property type="entry name" value="Carbohydrate phosphatase"/>
    <property type="match status" value="1"/>
</dbReference>
<dbReference type="GO" id="GO:0046872">
    <property type="term" value="F:metal ion binding"/>
    <property type="evidence" value="ECO:0007669"/>
    <property type="project" value="UniProtKB-KW"/>
</dbReference>
<feature type="binding site" evidence="7">
    <location>
        <position position="213"/>
    </location>
    <ligand>
        <name>Mg(2+)</name>
        <dbReference type="ChEBI" id="CHEBI:18420"/>
        <label>1</label>
        <note>catalytic</note>
    </ligand>
</feature>
<dbReference type="CDD" id="cd01639">
    <property type="entry name" value="IMPase"/>
    <property type="match status" value="1"/>
</dbReference>
<dbReference type="GO" id="GO:0006020">
    <property type="term" value="P:inositol metabolic process"/>
    <property type="evidence" value="ECO:0007669"/>
    <property type="project" value="TreeGrafter"/>
</dbReference>
<dbReference type="GO" id="GO:0046854">
    <property type="term" value="P:phosphatidylinositol phosphate biosynthetic process"/>
    <property type="evidence" value="ECO:0007669"/>
    <property type="project" value="InterPro"/>
</dbReference>
<dbReference type="PRINTS" id="PR01959">
    <property type="entry name" value="SBIMPHPHTASE"/>
</dbReference>
<comment type="cofactor">
    <cofactor evidence="2 7 8">
        <name>Mg(2+)</name>
        <dbReference type="ChEBI" id="CHEBI:18420"/>
    </cofactor>
</comment>
<dbReference type="Proteomes" id="UP000500961">
    <property type="component" value="Chromosome"/>
</dbReference>
<comment type="similarity">
    <text evidence="3 8">Belongs to the inositol monophosphatase superfamily.</text>
</comment>
<evidence type="ECO:0000313" key="10">
    <source>
        <dbReference type="Proteomes" id="UP000500961"/>
    </source>
</evidence>
<evidence type="ECO:0000256" key="4">
    <source>
        <dbReference type="ARBA" id="ARBA00022723"/>
    </source>
</evidence>
<dbReference type="GO" id="GO:0007165">
    <property type="term" value="P:signal transduction"/>
    <property type="evidence" value="ECO:0007669"/>
    <property type="project" value="TreeGrafter"/>
</dbReference>
<dbReference type="KEGG" id="ttz:FHG85_04955"/>
<dbReference type="FunFam" id="3.40.190.80:FF:000002">
    <property type="entry name" value="Inositol-1-monophosphatase"/>
    <property type="match status" value="1"/>
</dbReference>
<dbReference type="InterPro" id="IPR022337">
    <property type="entry name" value="Inositol_monophosphatase_SuhB"/>
</dbReference>
<dbReference type="PANTHER" id="PTHR20854:SF4">
    <property type="entry name" value="INOSITOL-1-MONOPHOSPHATASE-RELATED"/>
    <property type="match status" value="1"/>
</dbReference>
<gene>
    <name evidence="9" type="ORF">FHG85_04955</name>
</gene>
<reference evidence="9 10" key="1">
    <citation type="submission" date="2019-07" db="EMBL/GenBank/DDBJ databases">
        <title>Thalassofilum flectens gen. nov., sp. nov., a novel moderate thermophilic anaerobe from a shallow sea hot spring in Kunashir Island (Russia), representing a new family in the order Bacteroidales, and proposal of Thalassofilacea fam. nov.</title>
        <authorList>
            <person name="Kochetkova T.V."/>
            <person name="Podosokorskaya O.A."/>
            <person name="Novikov A."/>
            <person name="Elcheninov A.G."/>
            <person name="Toshchakov S.V."/>
            <person name="Kublanov I.V."/>
        </authorList>
    </citation>
    <scope>NUCLEOTIDE SEQUENCE [LARGE SCALE GENOMIC DNA]</scope>
    <source>
        <strain evidence="9 10">38-H</strain>
    </source>
</reference>
<dbReference type="FunFam" id="3.30.540.10:FF:000003">
    <property type="entry name" value="Inositol-1-monophosphatase"/>
    <property type="match status" value="1"/>
</dbReference>
<evidence type="ECO:0000256" key="3">
    <source>
        <dbReference type="ARBA" id="ARBA00009759"/>
    </source>
</evidence>
<accession>A0A7D3XLT3</accession>
<proteinExistence type="inferred from homology"/>
<keyword evidence="6 7" id="KW-0460">Magnesium</keyword>
<feature type="binding site" evidence="7">
    <location>
        <position position="87"/>
    </location>
    <ligand>
        <name>Mg(2+)</name>
        <dbReference type="ChEBI" id="CHEBI:18420"/>
        <label>1</label>
        <note>catalytic</note>
    </ligand>
</feature>
<evidence type="ECO:0000256" key="7">
    <source>
        <dbReference type="PIRSR" id="PIRSR600760-2"/>
    </source>
</evidence>
<dbReference type="Gene3D" id="3.40.190.80">
    <property type="match status" value="1"/>
</dbReference>
<dbReference type="PROSITE" id="PS00629">
    <property type="entry name" value="IMP_1"/>
    <property type="match status" value="1"/>
</dbReference>
<feature type="binding site" evidence="7">
    <location>
        <position position="69"/>
    </location>
    <ligand>
        <name>Mg(2+)</name>
        <dbReference type="ChEBI" id="CHEBI:18420"/>
        <label>1</label>
        <note>catalytic</note>
    </ligand>
</feature>
<dbReference type="Pfam" id="PF00459">
    <property type="entry name" value="Inositol_P"/>
    <property type="match status" value="1"/>
</dbReference>
<comment type="catalytic activity">
    <reaction evidence="1 8">
        <text>a myo-inositol phosphate + H2O = myo-inositol + phosphate</text>
        <dbReference type="Rhea" id="RHEA:24056"/>
        <dbReference type="ChEBI" id="CHEBI:15377"/>
        <dbReference type="ChEBI" id="CHEBI:17268"/>
        <dbReference type="ChEBI" id="CHEBI:43474"/>
        <dbReference type="ChEBI" id="CHEBI:84139"/>
        <dbReference type="EC" id="3.1.3.25"/>
    </reaction>
</comment>
<evidence type="ECO:0000256" key="1">
    <source>
        <dbReference type="ARBA" id="ARBA00001033"/>
    </source>
</evidence>
<dbReference type="PANTHER" id="PTHR20854">
    <property type="entry name" value="INOSITOL MONOPHOSPHATASE"/>
    <property type="match status" value="1"/>
</dbReference>
<name>A0A7D3XLT3_9BACT</name>
<feature type="binding site" evidence="7">
    <location>
        <position position="88"/>
    </location>
    <ligand>
        <name>Mg(2+)</name>
        <dbReference type="ChEBI" id="CHEBI:18420"/>
        <label>1</label>
        <note>catalytic</note>
    </ligand>
</feature>
<dbReference type="InterPro" id="IPR020583">
    <property type="entry name" value="Inositol_monoP_metal-BS"/>
</dbReference>
<dbReference type="PRINTS" id="PR00377">
    <property type="entry name" value="IMPHPHTASES"/>
</dbReference>
<feature type="binding site" evidence="7">
    <location>
        <position position="85"/>
    </location>
    <ligand>
        <name>Mg(2+)</name>
        <dbReference type="ChEBI" id="CHEBI:18420"/>
        <label>1</label>
        <note>catalytic</note>
    </ligand>
</feature>
<dbReference type="Gene3D" id="3.30.540.10">
    <property type="entry name" value="Fructose-1,6-Bisphosphatase, subunit A, domain 1"/>
    <property type="match status" value="1"/>
</dbReference>
<sequence>MNLDIICKQVVEAAQQAGDWAIKERSKFKTEMIEVKGEHDFVSYVDKSCETMLVENLAKILPGAGFIAEEGSGTENKGGLNWVVDPLDGTTNFIHGLSPFAVSIALMQDKRVILGVVYEASLKECFWATENSGAFLNGTPIKVSDTQNVNDSLIATGFPYYDYSRIEPFFETMEYFMKNSHGLRRLGSAATDLVYVACGRFDAFYEYGLKPWDVAAGAFIVERAGGKVCDFSGEENHIFGGEIVATNHNIHNEFRNSISRIMKK</sequence>
<evidence type="ECO:0000313" key="9">
    <source>
        <dbReference type="EMBL" id="QKG79636.1"/>
    </source>
</evidence>
<keyword evidence="4 7" id="KW-0479">Metal-binding</keyword>
<dbReference type="RefSeq" id="WP_173073569.1">
    <property type="nucleotide sequence ID" value="NZ_CP041345.1"/>
</dbReference>
<organism evidence="9 10">
    <name type="scientific">Tenuifilum thalassicum</name>
    <dbReference type="NCBI Taxonomy" id="2590900"/>
    <lineage>
        <taxon>Bacteria</taxon>
        <taxon>Pseudomonadati</taxon>
        <taxon>Bacteroidota</taxon>
        <taxon>Bacteroidia</taxon>
        <taxon>Bacteroidales</taxon>
        <taxon>Tenuifilaceae</taxon>
        <taxon>Tenuifilum</taxon>
    </lineage>
</organism>
<keyword evidence="10" id="KW-1185">Reference proteome</keyword>
<keyword evidence="5 8" id="KW-0378">Hydrolase</keyword>
<dbReference type="PROSITE" id="PS00630">
    <property type="entry name" value="IMP_2"/>
    <property type="match status" value="1"/>
</dbReference>